<reference evidence="4" key="2">
    <citation type="journal article" date="2021" name="PeerJ">
        <title>Extensive microbial diversity within the chicken gut microbiome revealed by metagenomics and culture.</title>
        <authorList>
            <person name="Gilroy R."/>
            <person name="Ravi A."/>
            <person name="Getino M."/>
            <person name="Pursley I."/>
            <person name="Horton D.L."/>
            <person name="Alikhan N.F."/>
            <person name="Baker D."/>
            <person name="Gharbi K."/>
            <person name="Hall N."/>
            <person name="Watson M."/>
            <person name="Adriaenssens E.M."/>
            <person name="Foster-Nyarko E."/>
            <person name="Jarju S."/>
            <person name="Secka A."/>
            <person name="Antonio M."/>
            <person name="Oren A."/>
            <person name="Chaudhuri R.R."/>
            <person name="La Ragione R."/>
            <person name="Hildebrand F."/>
            <person name="Pallen M.J."/>
        </authorList>
    </citation>
    <scope>NUCLEOTIDE SEQUENCE</scope>
    <source>
        <strain evidence="4">C6-149</strain>
    </source>
</reference>
<dbReference type="PANTHER" id="PTHR42932:SF1">
    <property type="entry name" value="GENERAL STRESS PROTEIN 20U"/>
    <property type="match status" value="1"/>
</dbReference>
<dbReference type="InterPro" id="IPR012347">
    <property type="entry name" value="Ferritin-like"/>
</dbReference>
<dbReference type="PIRSF" id="PIRSF005900">
    <property type="entry name" value="Dps"/>
    <property type="match status" value="1"/>
</dbReference>
<comment type="similarity">
    <text evidence="1 2">Belongs to the Dps family.</text>
</comment>
<dbReference type="Pfam" id="PF00210">
    <property type="entry name" value="Ferritin"/>
    <property type="match status" value="1"/>
</dbReference>
<evidence type="ECO:0000313" key="4">
    <source>
        <dbReference type="EMBL" id="MBO8440941.1"/>
    </source>
</evidence>
<feature type="domain" description="Ferritin/DPS" evidence="3">
    <location>
        <begin position="10"/>
        <end position="151"/>
    </location>
</feature>
<dbReference type="PANTHER" id="PTHR42932">
    <property type="entry name" value="GENERAL STRESS PROTEIN 20U"/>
    <property type="match status" value="1"/>
</dbReference>
<evidence type="ECO:0000256" key="2">
    <source>
        <dbReference type="RuleBase" id="RU003875"/>
    </source>
</evidence>
<dbReference type="CDD" id="cd01043">
    <property type="entry name" value="DPS"/>
    <property type="match status" value="1"/>
</dbReference>
<evidence type="ECO:0000256" key="1">
    <source>
        <dbReference type="ARBA" id="ARBA00009497"/>
    </source>
</evidence>
<evidence type="ECO:0000259" key="3">
    <source>
        <dbReference type="Pfam" id="PF00210"/>
    </source>
</evidence>
<proteinExistence type="inferred from homology"/>
<dbReference type="InterPro" id="IPR009078">
    <property type="entry name" value="Ferritin-like_SF"/>
</dbReference>
<name>A0A9D9H7G2_9LACO</name>
<dbReference type="SUPFAM" id="SSF47240">
    <property type="entry name" value="Ferritin-like"/>
    <property type="match status" value="1"/>
</dbReference>
<dbReference type="InterPro" id="IPR008331">
    <property type="entry name" value="Ferritin_DPS_dom"/>
</dbReference>
<dbReference type="Gene3D" id="1.20.1260.10">
    <property type="match status" value="1"/>
</dbReference>
<dbReference type="EMBL" id="JADIMP010000013">
    <property type="protein sequence ID" value="MBO8440941.1"/>
    <property type="molecule type" value="Genomic_DNA"/>
</dbReference>
<dbReference type="AlphaFoldDB" id="A0A9D9H7G2"/>
<accession>A0A9D9H7G2</accession>
<dbReference type="PRINTS" id="PR01346">
    <property type="entry name" value="HELNAPAPROT"/>
</dbReference>
<comment type="caution">
    <text evidence="4">The sequence shown here is derived from an EMBL/GenBank/DDBJ whole genome shotgun (WGS) entry which is preliminary data.</text>
</comment>
<evidence type="ECO:0000313" key="5">
    <source>
        <dbReference type="Proteomes" id="UP000823614"/>
    </source>
</evidence>
<dbReference type="Proteomes" id="UP000823614">
    <property type="component" value="Unassembled WGS sequence"/>
</dbReference>
<gene>
    <name evidence="4" type="ORF">IAA89_00605</name>
</gene>
<reference evidence="4" key="1">
    <citation type="submission" date="2020-10" db="EMBL/GenBank/DDBJ databases">
        <authorList>
            <person name="Gilroy R."/>
        </authorList>
    </citation>
    <scope>NUCLEOTIDE SEQUENCE</scope>
    <source>
        <strain evidence="4">C6-149</strain>
    </source>
</reference>
<dbReference type="InterPro" id="IPR002177">
    <property type="entry name" value="DPS_DNA-bd"/>
</dbReference>
<dbReference type="PROSITE" id="PS00818">
    <property type="entry name" value="DPS_1"/>
    <property type="match status" value="1"/>
</dbReference>
<dbReference type="GO" id="GO:0016722">
    <property type="term" value="F:oxidoreductase activity, acting on metal ions"/>
    <property type="evidence" value="ECO:0007669"/>
    <property type="project" value="InterPro"/>
</dbReference>
<dbReference type="InterPro" id="IPR023188">
    <property type="entry name" value="DPS_DNA-bd_CS"/>
</dbReference>
<dbReference type="GO" id="GO:0008199">
    <property type="term" value="F:ferric iron binding"/>
    <property type="evidence" value="ECO:0007669"/>
    <property type="project" value="InterPro"/>
</dbReference>
<protein>
    <submittedName>
        <fullName evidence="4">DNA starvation/stationary phase protection protein</fullName>
    </submittedName>
</protein>
<organism evidence="4 5">
    <name type="scientific">Candidatus Gallilactobacillus intestinavium</name>
    <dbReference type="NCBI Taxonomy" id="2840838"/>
    <lineage>
        <taxon>Bacteria</taxon>
        <taxon>Bacillati</taxon>
        <taxon>Bacillota</taxon>
        <taxon>Bacilli</taxon>
        <taxon>Lactobacillales</taxon>
        <taxon>Lactobacillaceae</taxon>
        <taxon>Lactobacillaceae incertae sedis</taxon>
        <taxon>Candidatus Gallilactobacillus</taxon>
    </lineage>
</organism>
<dbReference type="PROSITE" id="PS00819">
    <property type="entry name" value="DPS_2"/>
    <property type="match status" value="1"/>
</dbReference>
<sequence>MRPETEEHNVLNQIIANISQLKINVQQIHWYMRGQDFFKLHPLMDDYQDQLSDQLDEIAERLISIGGEPYSTVHEFLDHSEIKDEKIKFGEYSLPELVERLVKDWEILREQYTKGILLTDKVQDFATQDILNGFQAECDKNIWMLKAFLDQPVRDSLD</sequence>